<gene>
    <name evidence="2" type="ORF">CB0940_10907</name>
    <name evidence="3" type="ORF">RHO25_012417</name>
</gene>
<evidence type="ECO:0000313" key="4">
    <source>
        <dbReference type="Proteomes" id="UP000230605"/>
    </source>
</evidence>
<reference evidence="3 5" key="2">
    <citation type="submission" date="2023-09" db="EMBL/GenBank/DDBJ databases">
        <title>Complete-Gapless Cercospora beticola genome.</title>
        <authorList>
            <person name="Wyatt N.A."/>
            <person name="Spanner R.E."/>
            <person name="Bolton M.D."/>
        </authorList>
    </citation>
    <scope>NUCLEOTIDE SEQUENCE [LARGE SCALE GENOMIC DNA]</scope>
    <source>
        <strain evidence="3">Cb09-40</strain>
    </source>
</reference>
<keyword evidence="5" id="KW-1185">Reference proteome</keyword>
<dbReference type="Proteomes" id="UP001302367">
    <property type="component" value="Chromosome 9"/>
</dbReference>
<dbReference type="EMBL" id="CP134192">
    <property type="protein sequence ID" value="WPB07753.1"/>
    <property type="molecule type" value="Genomic_DNA"/>
</dbReference>
<dbReference type="SMART" id="SM00672">
    <property type="entry name" value="CAP10"/>
    <property type="match status" value="1"/>
</dbReference>
<evidence type="ECO:0000313" key="2">
    <source>
        <dbReference type="EMBL" id="PIA90802.1"/>
    </source>
</evidence>
<dbReference type="EMBL" id="LKMD01000107">
    <property type="protein sequence ID" value="PIA90802.1"/>
    <property type="molecule type" value="Genomic_DNA"/>
</dbReference>
<dbReference type="PANTHER" id="PTHR12203:SF61">
    <property type="entry name" value="CAPSULE PROTEIN"/>
    <property type="match status" value="1"/>
</dbReference>
<sequence>MLIVYIAFLPKDGPAPRQLPPIVEKHDRIATDLCWRVVVLLTVAKGIQVLVFGLGKIYCIQALLVGVAKALSWFFLLRTRRHVPWCIAPATRTFSVIAAYDPFKLSSGTSALFNVVASALALAQVIHVLPDRTKYKPYLWVLLLASLAPYLANLSAVRTSQAATQHAFSGSLEHPVDKLINNAKSTFEGLVQRQSKSYKSAHEEYRRRYGIEPPVGFEEWYNFATAHQSPIIDDFDTIYNSVSPFWRLSGSEVVQIMEEVQSTAGSDVWSCVVSSEGSKTHCQHPFRRFDRNIQYSFEKLLRDLSDKIPDVKFLVNHLDEPRALVPPQTPGTSNHGYDKFTLKDLSHRPTWDIVTKSCVSSRRHSSRAPTESAKELSPLPFVTNVSSAMDLCLHAEYRDSYGLFTHPTSFRPFEGLIPIFSTGSPSTMGDILYPSPAYLEAEFQYDEAHDAKWEKKTNNLYWVGSTTGGYASDDQWRNLHRQRFVALAQNLEHKHHTYLQDVGGVVTGVASKFLNARLFDVAFTRVFQCPWKFCREQKAYFRTKPWADKYKAFRSKLTFDMDGNGISGRYYQLLASKSVVLKQTLLREWHDDRLVPWAHYVPVSQGLEELPELVSYLTTSVRGQQKAKEIADLGREWHAKAFREVDLSIYVYRLLLEMARLQDPKRQAVHISK</sequence>
<reference evidence="2 4" key="1">
    <citation type="submission" date="2015-10" db="EMBL/GenBank/DDBJ databases">
        <title>The cercosporin biosynthetic gene cluster was horizontally transferred to several fungal lineages and shown to be expanded in Cercospora beticola based on microsynteny with recipient genomes.</title>
        <authorList>
            <person name="De Jonge R."/>
            <person name="Ebert M.K."/>
            <person name="Suttle J.C."/>
            <person name="Jurick Ii W.M."/>
            <person name="Secor G.A."/>
            <person name="Thomma B.P."/>
            <person name="Van De Peer Y."/>
            <person name="Bolton M.D."/>
        </authorList>
    </citation>
    <scope>NUCLEOTIDE SEQUENCE [LARGE SCALE GENOMIC DNA]</scope>
    <source>
        <strain evidence="2 4">09-40</strain>
    </source>
</reference>
<dbReference type="PANTHER" id="PTHR12203">
    <property type="entry name" value="KDEL LYS-ASP-GLU-LEU CONTAINING - RELATED"/>
    <property type="match status" value="1"/>
</dbReference>
<evidence type="ECO:0000313" key="5">
    <source>
        <dbReference type="Proteomes" id="UP001302367"/>
    </source>
</evidence>
<dbReference type="InterPro" id="IPR006598">
    <property type="entry name" value="CAP10"/>
</dbReference>
<name>A0A2G5HF01_CERBT</name>
<feature type="domain" description="Glycosyl transferase CAP10" evidence="1">
    <location>
        <begin position="390"/>
        <end position="665"/>
    </location>
</feature>
<protein>
    <recommendedName>
        <fullName evidence="1">Glycosyl transferase CAP10 domain-containing protein</fullName>
    </recommendedName>
</protein>
<dbReference type="AlphaFoldDB" id="A0A2G5HF01"/>
<accession>A0A2G5HF01</accession>
<dbReference type="InterPro" id="IPR051091">
    <property type="entry name" value="O-Glucosyltr/Glycosyltrsf_90"/>
</dbReference>
<dbReference type="OrthoDB" id="541052at2759"/>
<dbReference type="Pfam" id="PF05686">
    <property type="entry name" value="Glyco_transf_90"/>
    <property type="match status" value="1"/>
</dbReference>
<evidence type="ECO:0000259" key="1">
    <source>
        <dbReference type="SMART" id="SM00672"/>
    </source>
</evidence>
<organism evidence="2 4">
    <name type="scientific">Cercospora beticola</name>
    <name type="common">Sugarbeet leaf spot fungus</name>
    <dbReference type="NCBI Taxonomy" id="122368"/>
    <lineage>
        <taxon>Eukaryota</taxon>
        <taxon>Fungi</taxon>
        <taxon>Dikarya</taxon>
        <taxon>Ascomycota</taxon>
        <taxon>Pezizomycotina</taxon>
        <taxon>Dothideomycetes</taxon>
        <taxon>Dothideomycetidae</taxon>
        <taxon>Mycosphaerellales</taxon>
        <taxon>Mycosphaerellaceae</taxon>
        <taxon>Cercospora</taxon>
    </lineage>
</organism>
<proteinExistence type="predicted"/>
<dbReference type="Proteomes" id="UP000230605">
    <property type="component" value="Chromosome 9"/>
</dbReference>
<evidence type="ECO:0000313" key="3">
    <source>
        <dbReference type="EMBL" id="WPB07753.1"/>
    </source>
</evidence>